<dbReference type="EMBL" id="CAJPWZ010001599">
    <property type="protein sequence ID" value="CAG2218449.1"/>
    <property type="molecule type" value="Genomic_DNA"/>
</dbReference>
<dbReference type="GO" id="GO:0004930">
    <property type="term" value="F:G protein-coupled receptor activity"/>
    <property type="evidence" value="ECO:0007669"/>
    <property type="project" value="UniProtKB-KW"/>
</dbReference>
<keyword evidence="4" id="KW-0297">G-protein coupled receptor</keyword>
<keyword evidence="7" id="KW-0807">Transducer</keyword>
<dbReference type="PANTHER" id="PTHR24243:SF208">
    <property type="entry name" value="PYROKININ-1 RECEPTOR"/>
    <property type="match status" value="1"/>
</dbReference>
<keyword evidence="5 8" id="KW-0472">Membrane</keyword>
<dbReference type="Pfam" id="PF00001">
    <property type="entry name" value="7tm_1"/>
    <property type="match status" value="1"/>
</dbReference>
<feature type="transmembrane region" description="Helical" evidence="8">
    <location>
        <begin position="20"/>
        <end position="47"/>
    </location>
</feature>
<protein>
    <submittedName>
        <fullName evidence="10">HCRTR2</fullName>
    </submittedName>
</protein>
<accession>A0A8S3SFC8</accession>
<evidence type="ECO:0000256" key="2">
    <source>
        <dbReference type="ARBA" id="ARBA00022692"/>
    </source>
</evidence>
<dbReference type="PANTHER" id="PTHR24243">
    <property type="entry name" value="G-PROTEIN COUPLED RECEPTOR"/>
    <property type="match status" value="1"/>
</dbReference>
<keyword evidence="11" id="KW-1185">Reference proteome</keyword>
<evidence type="ECO:0000256" key="1">
    <source>
        <dbReference type="ARBA" id="ARBA00004141"/>
    </source>
</evidence>
<proteinExistence type="predicted"/>
<dbReference type="Proteomes" id="UP000683360">
    <property type="component" value="Unassembled WGS sequence"/>
</dbReference>
<feature type="transmembrane region" description="Helical" evidence="8">
    <location>
        <begin position="59"/>
        <end position="80"/>
    </location>
</feature>
<name>A0A8S3SFC8_MYTED</name>
<evidence type="ECO:0000256" key="3">
    <source>
        <dbReference type="ARBA" id="ARBA00022989"/>
    </source>
</evidence>
<dbReference type="PROSITE" id="PS50262">
    <property type="entry name" value="G_PROTEIN_RECEP_F1_2"/>
    <property type="match status" value="1"/>
</dbReference>
<dbReference type="InterPro" id="IPR017452">
    <property type="entry name" value="GPCR_Rhodpsn_7TM"/>
</dbReference>
<keyword evidence="6" id="KW-0675">Receptor</keyword>
<evidence type="ECO:0000313" key="11">
    <source>
        <dbReference type="Proteomes" id="UP000683360"/>
    </source>
</evidence>
<dbReference type="CDD" id="cd00637">
    <property type="entry name" value="7tm_classA_rhodopsin-like"/>
    <property type="match status" value="1"/>
</dbReference>
<dbReference type="InterPro" id="IPR000276">
    <property type="entry name" value="GPCR_Rhodpsn"/>
</dbReference>
<dbReference type="OrthoDB" id="6186145at2759"/>
<keyword evidence="3 8" id="KW-1133">Transmembrane helix</keyword>
<feature type="transmembrane region" description="Helical" evidence="8">
    <location>
        <begin position="137"/>
        <end position="157"/>
    </location>
</feature>
<feature type="domain" description="G-protein coupled receptors family 1 profile" evidence="9">
    <location>
        <begin position="38"/>
        <end position="351"/>
    </location>
</feature>
<dbReference type="SUPFAM" id="SSF81321">
    <property type="entry name" value="Family A G protein-coupled receptor-like"/>
    <property type="match status" value="1"/>
</dbReference>
<evidence type="ECO:0000259" key="9">
    <source>
        <dbReference type="PROSITE" id="PS50262"/>
    </source>
</evidence>
<feature type="transmembrane region" description="Helical" evidence="8">
    <location>
        <begin position="332"/>
        <end position="354"/>
    </location>
</feature>
<gene>
    <name evidence="10" type="ORF">MEDL_32054</name>
</gene>
<dbReference type="Gene3D" id="1.20.1070.10">
    <property type="entry name" value="Rhodopsin 7-helix transmembrane proteins"/>
    <property type="match status" value="1"/>
</dbReference>
<organism evidence="10 11">
    <name type="scientific">Mytilus edulis</name>
    <name type="common">Blue mussel</name>
    <dbReference type="NCBI Taxonomy" id="6550"/>
    <lineage>
        <taxon>Eukaryota</taxon>
        <taxon>Metazoa</taxon>
        <taxon>Spiralia</taxon>
        <taxon>Lophotrochozoa</taxon>
        <taxon>Mollusca</taxon>
        <taxon>Bivalvia</taxon>
        <taxon>Autobranchia</taxon>
        <taxon>Pteriomorphia</taxon>
        <taxon>Mytilida</taxon>
        <taxon>Mytiloidea</taxon>
        <taxon>Mytilidae</taxon>
        <taxon>Mytilinae</taxon>
        <taxon>Mytilus</taxon>
    </lineage>
</organism>
<evidence type="ECO:0000256" key="5">
    <source>
        <dbReference type="ARBA" id="ARBA00023136"/>
    </source>
</evidence>
<comment type="caution">
    <text evidence="10">The sequence shown here is derived from an EMBL/GenBank/DDBJ whole genome shotgun (WGS) entry which is preliminary data.</text>
</comment>
<evidence type="ECO:0000256" key="6">
    <source>
        <dbReference type="ARBA" id="ARBA00023170"/>
    </source>
</evidence>
<evidence type="ECO:0000256" key="7">
    <source>
        <dbReference type="ARBA" id="ARBA00023224"/>
    </source>
</evidence>
<feature type="transmembrane region" description="Helical" evidence="8">
    <location>
        <begin position="287"/>
        <end position="305"/>
    </location>
</feature>
<evidence type="ECO:0000256" key="8">
    <source>
        <dbReference type="SAM" id="Phobius"/>
    </source>
</evidence>
<sequence length="374" mass="43561">MEAYSNISSIFAENFDISTLLIPNTIIISIGILLSICGNSMVMFIHWRKMNSLKNFRMFIPFLALSDSLAAIICSSTSIYQNFNWYTWTSKYLCKLAWFSMSLVQTNSAILLFAIAVQRYLRICHPLRRPMKFRKKIGLLLFALCFLGFESIPFIYFSDVVTHDDVLTNSNVSECRMLVNAELIHTVYRYADDIFILIIVVIVTVLYIKSGLVISVLSKKATQSNIIHNNKLGLLDKTQVPNGLEYIENSVDGVSRSFDALDSSDTYGTTERVSKPKRMTRSKCRKYRNINIMFIVISFTAFFVYTPRTVFNILELHSTHFWFRLSKPELRLWLAIKRWYLIMYCVNPFIYSIMDHQFRKELKKMFCRLETSSE</sequence>
<feature type="transmembrane region" description="Helical" evidence="8">
    <location>
        <begin position="194"/>
        <end position="217"/>
    </location>
</feature>
<evidence type="ECO:0000256" key="4">
    <source>
        <dbReference type="ARBA" id="ARBA00023040"/>
    </source>
</evidence>
<feature type="transmembrane region" description="Helical" evidence="8">
    <location>
        <begin position="96"/>
        <end position="117"/>
    </location>
</feature>
<dbReference type="AlphaFoldDB" id="A0A8S3SFC8"/>
<reference evidence="10" key="1">
    <citation type="submission" date="2021-03" db="EMBL/GenBank/DDBJ databases">
        <authorList>
            <person name="Bekaert M."/>
        </authorList>
    </citation>
    <scope>NUCLEOTIDE SEQUENCE</scope>
</reference>
<dbReference type="PRINTS" id="PR00237">
    <property type="entry name" value="GPCRRHODOPSN"/>
</dbReference>
<evidence type="ECO:0000313" key="10">
    <source>
        <dbReference type="EMBL" id="CAG2218449.1"/>
    </source>
</evidence>
<comment type="subcellular location">
    <subcellularLocation>
        <location evidence="1">Membrane</location>
        <topology evidence="1">Multi-pass membrane protein</topology>
    </subcellularLocation>
</comment>
<dbReference type="GO" id="GO:0005886">
    <property type="term" value="C:plasma membrane"/>
    <property type="evidence" value="ECO:0007669"/>
    <property type="project" value="TreeGrafter"/>
</dbReference>
<keyword evidence="2 8" id="KW-0812">Transmembrane</keyword>